<reference evidence="1" key="1">
    <citation type="submission" date="2012-02" db="EMBL/GenBank/DDBJ databases">
        <title>The complete genome of Frateuria aurantia DSM 6220.</title>
        <authorList>
            <consortium name="US DOE Joint Genome Institute (JGI-PGF)"/>
            <person name="Lucas S."/>
            <person name="Copeland A."/>
            <person name="Lapidus A."/>
            <person name="Glavina del Rio T."/>
            <person name="Dalin E."/>
            <person name="Tice H."/>
            <person name="Bruce D."/>
            <person name="Goodwin L."/>
            <person name="Pitluck S."/>
            <person name="Peters L."/>
            <person name="Ovchinnikova G."/>
            <person name="Teshima H."/>
            <person name="Kyrpides N."/>
            <person name="Mavromatis K."/>
            <person name="Ivanova N."/>
            <person name="Brettin T."/>
            <person name="Detter J.C."/>
            <person name="Han C."/>
            <person name="Larimer F."/>
            <person name="Land M."/>
            <person name="Hauser L."/>
            <person name="Markowitz V."/>
            <person name="Cheng J.-F."/>
            <person name="Hugenholtz P."/>
            <person name="Woyke T."/>
            <person name="Wu D."/>
            <person name="Brambilla E."/>
            <person name="Klenk H.-P."/>
            <person name="Eisen J.A."/>
        </authorList>
    </citation>
    <scope>NUCLEOTIDE SEQUENCE</scope>
    <source>
        <strain evidence="1">DSM 6220</strain>
    </source>
</reference>
<protein>
    <submittedName>
        <fullName evidence="1">Uncharacterized protein</fullName>
    </submittedName>
</protein>
<gene>
    <name evidence="1" type="ordered locus">Fraau_1470</name>
</gene>
<dbReference type="EMBL" id="CP003350">
    <property type="protein sequence ID" value="AFC85893.1"/>
    <property type="molecule type" value="Genomic_DNA"/>
</dbReference>
<dbReference type="RefSeq" id="WP_014402898.1">
    <property type="nucleotide sequence ID" value="NC_017033.1"/>
</dbReference>
<sequence>MIERISDTNDMSSAAEEMARIAAAQFRKPEGPAATGECLNCGESLPDGLRWCDTDCRHDYERREAMSA</sequence>
<evidence type="ECO:0000313" key="1">
    <source>
        <dbReference type="EMBL" id="AFC85893.1"/>
    </source>
</evidence>
<dbReference type="HOGENOM" id="CLU_186082_2_0_6"/>
<dbReference type="KEGG" id="fau:Fraau_1470"/>
<organism evidence="1 2">
    <name type="scientific">Frateuria aurantia (strain ATCC 33424 / DSM 6220 / KCTC 2777 / LMG 1558 / NBRC 3245 / NCIMB 13370)</name>
    <name type="common">Acetobacter aurantius</name>
    <dbReference type="NCBI Taxonomy" id="767434"/>
    <lineage>
        <taxon>Bacteria</taxon>
        <taxon>Pseudomonadati</taxon>
        <taxon>Pseudomonadota</taxon>
        <taxon>Gammaproteobacteria</taxon>
        <taxon>Lysobacterales</taxon>
        <taxon>Rhodanobacteraceae</taxon>
        <taxon>Frateuria</taxon>
    </lineage>
</organism>
<name>H8L649_FRAAD</name>
<dbReference type="STRING" id="767434.Fraau_1470"/>
<accession>H8L649</accession>
<dbReference type="AlphaFoldDB" id="H8L649"/>
<keyword evidence="2" id="KW-1185">Reference proteome</keyword>
<proteinExistence type="predicted"/>
<dbReference type="Proteomes" id="UP000005234">
    <property type="component" value="Chromosome"/>
</dbReference>
<evidence type="ECO:0000313" key="2">
    <source>
        <dbReference type="Proteomes" id="UP000005234"/>
    </source>
</evidence>